<evidence type="ECO:0000313" key="6">
    <source>
        <dbReference type="EMBL" id="EPZ13838.1"/>
    </source>
</evidence>
<dbReference type="AlphaFoldDB" id="T0AT31"/>
<dbReference type="Proteomes" id="UP000015455">
    <property type="component" value="Unassembled WGS sequence"/>
</dbReference>
<evidence type="ECO:0000256" key="4">
    <source>
        <dbReference type="PROSITE-ProRule" id="PRU00510"/>
    </source>
</evidence>
<keyword evidence="1" id="KW-0479">Metal-binding</keyword>
<keyword evidence="2" id="KW-0863">Zinc-finger</keyword>
<dbReference type="Pfam" id="PF01258">
    <property type="entry name" value="zf-dskA_traR"/>
    <property type="match status" value="1"/>
</dbReference>
<feature type="zinc finger region" description="dksA C4-type" evidence="4">
    <location>
        <begin position="128"/>
        <end position="152"/>
    </location>
</feature>
<dbReference type="InterPro" id="IPR037187">
    <property type="entry name" value="DnaK_N"/>
</dbReference>
<feature type="domain" description="Zinc finger DksA/TraR C4-type" evidence="5">
    <location>
        <begin position="123"/>
        <end position="158"/>
    </location>
</feature>
<dbReference type="PATRIC" id="fig|1348657.5.peg.3562"/>
<evidence type="ECO:0000256" key="1">
    <source>
        <dbReference type="ARBA" id="ARBA00022723"/>
    </source>
</evidence>
<dbReference type="SUPFAM" id="SSF57716">
    <property type="entry name" value="Glucocorticoid receptor-like (DNA-binding domain)"/>
    <property type="match status" value="1"/>
</dbReference>
<protein>
    <recommendedName>
        <fullName evidence="5">Zinc finger DksA/TraR C4-type domain-containing protein</fullName>
    </recommendedName>
</protein>
<evidence type="ECO:0000256" key="2">
    <source>
        <dbReference type="ARBA" id="ARBA00022771"/>
    </source>
</evidence>
<gene>
    <name evidence="6" type="ORF">M622_07655</name>
</gene>
<name>T0AT31_9RHOO</name>
<accession>T0AT31</accession>
<dbReference type="InterPro" id="IPR000962">
    <property type="entry name" value="Znf_DskA_TraR"/>
</dbReference>
<proteinExistence type="predicted"/>
<dbReference type="PANTHER" id="PTHR33823:SF4">
    <property type="entry name" value="GENERAL STRESS PROTEIN 16O"/>
    <property type="match status" value="1"/>
</dbReference>
<comment type="caution">
    <text evidence="6">The sequence shown here is derived from an EMBL/GenBank/DDBJ whole genome shotgun (WGS) entry which is preliminary data.</text>
</comment>
<evidence type="ECO:0000259" key="5">
    <source>
        <dbReference type="Pfam" id="PF01258"/>
    </source>
</evidence>
<dbReference type="PANTHER" id="PTHR33823">
    <property type="entry name" value="RNA POLYMERASE-BINDING TRANSCRIPTION FACTOR DKSA-RELATED"/>
    <property type="match status" value="1"/>
</dbReference>
<evidence type="ECO:0000256" key="3">
    <source>
        <dbReference type="ARBA" id="ARBA00022833"/>
    </source>
</evidence>
<keyword evidence="3" id="KW-0862">Zinc</keyword>
<reference evidence="6 7" key="1">
    <citation type="submission" date="2013-06" db="EMBL/GenBank/DDBJ databases">
        <title>Draft genome sequence of Thauera terpenica.</title>
        <authorList>
            <person name="Liu B."/>
            <person name="Frostegard A.H."/>
            <person name="Shapleigh J.P."/>
        </authorList>
    </citation>
    <scope>NUCLEOTIDE SEQUENCE [LARGE SCALE GENOMIC DNA]</scope>
    <source>
        <strain evidence="6 7">58Eu</strain>
    </source>
</reference>
<keyword evidence="7" id="KW-1185">Reference proteome</keyword>
<dbReference type="Gene3D" id="1.20.120.910">
    <property type="entry name" value="DksA, coiled-coil domain"/>
    <property type="match status" value="1"/>
</dbReference>
<dbReference type="SUPFAM" id="SSF109635">
    <property type="entry name" value="DnaK suppressor protein DksA, alpha-hairpin domain"/>
    <property type="match status" value="1"/>
</dbReference>
<dbReference type="GO" id="GO:0008270">
    <property type="term" value="F:zinc ion binding"/>
    <property type="evidence" value="ECO:0007669"/>
    <property type="project" value="UniProtKB-KW"/>
</dbReference>
<dbReference type="EMBL" id="ATJV01000114">
    <property type="protein sequence ID" value="EPZ13838.1"/>
    <property type="molecule type" value="Genomic_DNA"/>
</dbReference>
<dbReference type="STRING" id="1348657.M622_07655"/>
<sequence>MLPSRYARPASRGIEGVRWHESCLFFQTADHDAMTTPENSLTNEQITHFAQRIDARKALLLEEIRQVLDRSSGEHYVDLIGGSGDSADAATASLLRDITEAEIIRDVGEVRDIVQAEQRIAAGRYGLCTDCGTAIRYKRLDAYPTAKRCFACQVRREKLQAPSPYTGR</sequence>
<dbReference type="PROSITE" id="PS51128">
    <property type="entry name" value="ZF_DKSA_2"/>
    <property type="match status" value="1"/>
</dbReference>
<organism evidence="6 7">
    <name type="scientific">Thauera terpenica 58Eu</name>
    <dbReference type="NCBI Taxonomy" id="1348657"/>
    <lineage>
        <taxon>Bacteria</taxon>
        <taxon>Pseudomonadati</taxon>
        <taxon>Pseudomonadota</taxon>
        <taxon>Betaproteobacteria</taxon>
        <taxon>Rhodocyclales</taxon>
        <taxon>Zoogloeaceae</taxon>
        <taxon>Thauera</taxon>
    </lineage>
</organism>
<dbReference type="eggNOG" id="COG1734">
    <property type="taxonomic scope" value="Bacteria"/>
</dbReference>
<evidence type="ECO:0000313" key="7">
    <source>
        <dbReference type="Proteomes" id="UP000015455"/>
    </source>
</evidence>